<accession>A0ABY8QQY2</accession>
<dbReference type="Proteomes" id="UP001209083">
    <property type="component" value="Chromosome"/>
</dbReference>
<reference evidence="1 2" key="1">
    <citation type="submission" date="2023-05" db="EMBL/GenBank/DDBJ databases">
        <title>Lithophilousrod everest ZFBP1038 complete genpme.</title>
        <authorList>
            <person name="Tian M."/>
        </authorList>
    </citation>
    <scope>NUCLEOTIDE SEQUENCE [LARGE SCALE GENOMIC DNA]</scope>
    <source>
        <strain evidence="1 2">ZFBP1038</strain>
    </source>
</reference>
<dbReference type="RefSeq" id="WP_349637517.1">
    <property type="nucleotide sequence ID" value="NZ_CP090958.1"/>
</dbReference>
<evidence type="ECO:0000313" key="2">
    <source>
        <dbReference type="Proteomes" id="UP001209083"/>
    </source>
</evidence>
<dbReference type="EMBL" id="CP090958">
    <property type="protein sequence ID" value="WGW10734.1"/>
    <property type="molecule type" value="Genomic_DNA"/>
</dbReference>
<protein>
    <submittedName>
        <fullName evidence="1">Acyl-CoA carboxylase subunit epsilon</fullName>
    </submittedName>
</protein>
<gene>
    <name evidence="1" type="ORF">LWF01_11415</name>
</gene>
<dbReference type="InterPro" id="IPR032716">
    <property type="entry name" value="ACC_epsilon"/>
</dbReference>
<organism evidence="1 2">
    <name type="scientific">Saxibacter everestensis</name>
    <dbReference type="NCBI Taxonomy" id="2909229"/>
    <lineage>
        <taxon>Bacteria</taxon>
        <taxon>Bacillati</taxon>
        <taxon>Actinomycetota</taxon>
        <taxon>Actinomycetes</taxon>
        <taxon>Micrococcales</taxon>
        <taxon>Brevibacteriaceae</taxon>
        <taxon>Saxibacter</taxon>
    </lineage>
</organism>
<proteinExistence type="predicted"/>
<sequence>MSPEEAARRARHEAKGALVVNADATREEVAAITAVLSALVRNAPESDVDTAESVSATSPASVWTRRSDLARRPLNRGAGAWRASGWRL</sequence>
<name>A0ABY8QQY2_9MICO</name>
<dbReference type="Pfam" id="PF13822">
    <property type="entry name" value="ACC_epsilon"/>
    <property type="match status" value="1"/>
</dbReference>
<keyword evidence="2" id="KW-1185">Reference proteome</keyword>
<evidence type="ECO:0000313" key="1">
    <source>
        <dbReference type="EMBL" id="WGW10734.1"/>
    </source>
</evidence>